<name>A0A101NQ93_9ACTN</name>
<keyword evidence="3" id="KW-1185">Reference proteome</keyword>
<dbReference type="STRING" id="67285.AQI88_07300"/>
<organism evidence="2 3">
    <name type="scientific">Streptomyces cellostaticus</name>
    <dbReference type="NCBI Taxonomy" id="67285"/>
    <lineage>
        <taxon>Bacteria</taxon>
        <taxon>Bacillati</taxon>
        <taxon>Actinomycetota</taxon>
        <taxon>Actinomycetes</taxon>
        <taxon>Kitasatosporales</taxon>
        <taxon>Streptomycetaceae</taxon>
        <taxon>Streptomyces</taxon>
    </lineage>
</organism>
<dbReference type="EMBL" id="LMWL01000010">
    <property type="protein sequence ID" value="KUM97391.1"/>
    <property type="molecule type" value="Genomic_DNA"/>
</dbReference>
<evidence type="ECO:0000313" key="3">
    <source>
        <dbReference type="Proteomes" id="UP000054241"/>
    </source>
</evidence>
<comment type="caution">
    <text evidence="2">The sequence shown here is derived from an EMBL/GenBank/DDBJ whole genome shotgun (WGS) entry which is preliminary data.</text>
</comment>
<sequence length="390" mass="42403">MAFTLVVAPSAAAEPDTMAGPLTATPPKEYREYKLGIDRAIDYDNYGARIRAVERSGAVTTNGPLGVALSGQHSGRPLCHTTGINGTFLYNGFCWDKGDDTSDGGWTPQGLTASHDADPGGTYSGHHLYVASWHYDANKFARISIVNSTGTQWTYGHVLLVEPTGDEKHPNFQPVKGTHADGAVWYGNKLFIANGNQLQVYDFQHIWKMQQISERVGIENGVSSAKYHQWALPMVGEYHIGDRAAAPGYCPAPHETGRACLSSLSLDRSGGVAHLVSGEYYSHGRAPDAHLARWPLNPATDLPKTDNGDTVGTTTADGGFRAPVRQLQGVATDGTRRREVVVRQRRQDAAERLLGQVPRPRRHRDEGHPADPVQVQRQAGRELGADSPLR</sequence>
<proteinExistence type="predicted"/>
<evidence type="ECO:0000313" key="2">
    <source>
        <dbReference type="EMBL" id="KUM97391.1"/>
    </source>
</evidence>
<gene>
    <name evidence="2" type="ORF">AQI88_07300</name>
</gene>
<dbReference type="Proteomes" id="UP000054241">
    <property type="component" value="Unassembled WGS sequence"/>
</dbReference>
<feature type="compositionally biased region" description="Basic and acidic residues" evidence="1">
    <location>
        <begin position="379"/>
        <end position="390"/>
    </location>
</feature>
<evidence type="ECO:0000256" key="1">
    <source>
        <dbReference type="SAM" id="MobiDB-lite"/>
    </source>
</evidence>
<dbReference type="AlphaFoldDB" id="A0A101NQ93"/>
<protein>
    <recommendedName>
        <fullName evidence="4">Secreted protein</fullName>
    </recommendedName>
</protein>
<feature type="region of interest" description="Disordered" evidence="1">
    <location>
        <begin position="350"/>
        <end position="390"/>
    </location>
</feature>
<accession>A0A101NQ93</accession>
<evidence type="ECO:0008006" key="4">
    <source>
        <dbReference type="Google" id="ProtNLM"/>
    </source>
</evidence>
<reference evidence="2 3" key="1">
    <citation type="submission" date="2015-10" db="EMBL/GenBank/DDBJ databases">
        <title>Draft genome sequence of Streptomyces cellostaticus DSM 40189, type strain for the species Streptomyces cellostaticus.</title>
        <authorList>
            <person name="Ruckert C."/>
            <person name="Winkler A."/>
            <person name="Kalinowski J."/>
            <person name="Kampfer P."/>
            <person name="Glaeser S."/>
        </authorList>
    </citation>
    <scope>NUCLEOTIDE SEQUENCE [LARGE SCALE GENOMIC DNA]</scope>
    <source>
        <strain evidence="2 3">DSM 40189</strain>
    </source>
</reference>